<dbReference type="EMBL" id="JAWCUA010000007">
    <property type="protein sequence ID" value="MDU0112868.1"/>
    <property type="molecule type" value="Genomic_DNA"/>
</dbReference>
<dbReference type="InterPro" id="IPR043128">
    <property type="entry name" value="Rev_trsase/Diguanyl_cyclase"/>
</dbReference>
<reference evidence="6 7" key="1">
    <citation type="submission" date="2023-10" db="EMBL/GenBank/DDBJ databases">
        <title>Psychrosphaera aquimaarina strain SW33 isolated from seawater.</title>
        <authorList>
            <person name="Bayburt H."/>
            <person name="Kim J.M."/>
            <person name="Choi B.J."/>
            <person name="Jeon C.O."/>
        </authorList>
    </citation>
    <scope>NUCLEOTIDE SEQUENCE [LARGE SCALE GENOMIC DNA]</scope>
    <source>
        <strain evidence="6 7">KCTC 52743</strain>
    </source>
</reference>
<evidence type="ECO:0000256" key="2">
    <source>
        <dbReference type="ARBA" id="ARBA00034247"/>
    </source>
</evidence>
<sequence length="311" mass="34919">MINKIDVKTELNLANSTILVVDDQPINIKIVDKILSSEYKIVAATSGDQAIELCNKNPPDLILLDVVMPYMSGIETCVILKQRLSTAEIPIIFVTSCEQQDEEEACWENGGVDFINKPIKPTTLKNRVKAHLTLKYQRDMLSSLVFIDYLTKVYNRRYFEEHITKLENSSNREKQDSALLLVDIDNFKLFNDVYGHIRGDISLKQVAVRIQDTLMRPSDFVARLGGGIFAVILPNTELIGAISVGEKIRRTVLAEEIAHPKSSVKFLSVSVGISTVFTAQQNMVTLLDDAENYLRHAKQSGRNICKHGQLV</sequence>
<dbReference type="SUPFAM" id="SSF55073">
    <property type="entry name" value="Nucleotide cyclase"/>
    <property type="match status" value="1"/>
</dbReference>
<dbReference type="InterPro" id="IPR000160">
    <property type="entry name" value="GGDEF_dom"/>
</dbReference>
<protein>
    <recommendedName>
        <fullName evidence="1">diguanylate cyclase</fullName>
        <ecNumber evidence="1">2.7.7.65</ecNumber>
    </recommendedName>
</protein>
<keyword evidence="6" id="KW-0808">Transferase</keyword>
<dbReference type="Gene3D" id="3.40.50.2300">
    <property type="match status" value="1"/>
</dbReference>
<dbReference type="Pfam" id="PF00072">
    <property type="entry name" value="Response_reg"/>
    <property type="match status" value="1"/>
</dbReference>
<keyword evidence="7" id="KW-1185">Reference proteome</keyword>
<proteinExistence type="predicted"/>
<dbReference type="Pfam" id="PF00990">
    <property type="entry name" value="GGDEF"/>
    <property type="match status" value="1"/>
</dbReference>
<accession>A0ABU3R0Q3</accession>
<dbReference type="Gene3D" id="3.30.70.270">
    <property type="match status" value="1"/>
</dbReference>
<dbReference type="SMART" id="SM00267">
    <property type="entry name" value="GGDEF"/>
    <property type="match status" value="1"/>
</dbReference>
<dbReference type="GO" id="GO:0052621">
    <property type="term" value="F:diguanylate cyclase activity"/>
    <property type="evidence" value="ECO:0007669"/>
    <property type="project" value="UniProtKB-EC"/>
</dbReference>
<dbReference type="PANTHER" id="PTHR45138:SF9">
    <property type="entry name" value="DIGUANYLATE CYCLASE DGCM-RELATED"/>
    <property type="match status" value="1"/>
</dbReference>
<comment type="caution">
    <text evidence="6">The sequence shown here is derived from an EMBL/GenBank/DDBJ whole genome shotgun (WGS) entry which is preliminary data.</text>
</comment>
<dbReference type="NCBIfam" id="TIGR00254">
    <property type="entry name" value="GGDEF"/>
    <property type="match status" value="1"/>
</dbReference>
<dbReference type="PROSITE" id="PS50110">
    <property type="entry name" value="RESPONSE_REGULATORY"/>
    <property type="match status" value="1"/>
</dbReference>
<name>A0ABU3R0Q3_9GAMM</name>
<feature type="domain" description="Response regulatory" evidence="4">
    <location>
        <begin position="17"/>
        <end position="132"/>
    </location>
</feature>
<evidence type="ECO:0000259" key="5">
    <source>
        <dbReference type="PROSITE" id="PS50887"/>
    </source>
</evidence>
<keyword evidence="6" id="KW-0548">Nucleotidyltransferase</keyword>
<comment type="catalytic activity">
    <reaction evidence="2">
        <text>2 GTP = 3',3'-c-di-GMP + 2 diphosphate</text>
        <dbReference type="Rhea" id="RHEA:24898"/>
        <dbReference type="ChEBI" id="CHEBI:33019"/>
        <dbReference type="ChEBI" id="CHEBI:37565"/>
        <dbReference type="ChEBI" id="CHEBI:58805"/>
        <dbReference type="EC" id="2.7.7.65"/>
    </reaction>
</comment>
<dbReference type="InterPro" id="IPR050469">
    <property type="entry name" value="Diguanylate_Cyclase"/>
</dbReference>
<evidence type="ECO:0000256" key="1">
    <source>
        <dbReference type="ARBA" id="ARBA00012528"/>
    </source>
</evidence>
<dbReference type="InterPro" id="IPR029787">
    <property type="entry name" value="Nucleotide_cyclase"/>
</dbReference>
<dbReference type="PROSITE" id="PS50887">
    <property type="entry name" value="GGDEF"/>
    <property type="match status" value="1"/>
</dbReference>
<evidence type="ECO:0000256" key="3">
    <source>
        <dbReference type="PROSITE-ProRule" id="PRU00169"/>
    </source>
</evidence>
<dbReference type="PANTHER" id="PTHR45138">
    <property type="entry name" value="REGULATORY COMPONENTS OF SENSORY TRANSDUCTION SYSTEM"/>
    <property type="match status" value="1"/>
</dbReference>
<feature type="modified residue" description="4-aspartylphosphate" evidence="3">
    <location>
        <position position="65"/>
    </location>
</feature>
<dbReference type="RefSeq" id="WP_315946538.1">
    <property type="nucleotide sequence ID" value="NZ_JAWCUA010000007.1"/>
</dbReference>
<evidence type="ECO:0000313" key="6">
    <source>
        <dbReference type="EMBL" id="MDU0112868.1"/>
    </source>
</evidence>
<organism evidence="6 7">
    <name type="scientific">Psychrosphaera aquimarina</name>
    <dbReference type="NCBI Taxonomy" id="2044854"/>
    <lineage>
        <taxon>Bacteria</taxon>
        <taxon>Pseudomonadati</taxon>
        <taxon>Pseudomonadota</taxon>
        <taxon>Gammaproteobacteria</taxon>
        <taxon>Alteromonadales</taxon>
        <taxon>Pseudoalteromonadaceae</taxon>
        <taxon>Psychrosphaera</taxon>
    </lineage>
</organism>
<keyword evidence="3" id="KW-0597">Phosphoprotein</keyword>
<dbReference type="InterPro" id="IPR011006">
    <property type="entry name" value="CheY-like_superfamily"/>
</dbReference>
<dbReference type="InterPro" id="IPR001789">
    <property type="entry name" value="Sig_transdc_resp-reg_receiver"/>
</dbReference>
<evidence type="ECO:0000313" key="7">
    <source>
        <dbReference type="Proteomes" id="UP001257914"/>
    </source>
</evidence>
<dbReference type="EC" id="2.7.7.65" evidence="1"/>
<dbReference type="Proteomes" id="UP001257914">
    <property type="component" value="Unassembled WGS sequence"/>
</dbReference>
<feature type="domain" description="GGDEF" evidence="5">
    <location>
        <begin position="175"/>
        <end position="310"/>
    </location>
</feature>
<dbReference type="SUPFAM" id="SSF52172">
    <property type="entry name" value="CheY-like"/>
    <property type="match status" value="1"/>
</dbReference>
<dbReference type="CDD" id="cd01949">
    <property type="entry name" value="GGDEF"/>
    <property type="match status" value="1"/>
</dbReference>
<evidence type="ECO:0000259" key="4">
    <source>
        <dbReference type="PROSITE" id="PS50110"/>
    </source>
</evidence>
<dbReference type="SMART" id="SM00448">
    <property type="entry name" value="REC"/>
    <property type="match status" value="1"/>
</dbReference>
<gene>
    <name evidence="6" type="ORF">RT723_07620</name>
</gene>